<dbReference type="GO" id="GO:0005783">
    <property type="term" value="C:endoplasmic reticulum"/>
    <property type="evidence" value="ECO:0007669"/>
    <property type="project" value="UniProtKB-SubCell"/>
</dbReference>
<comment type="caution">
    <text evidence="7">The sequence shown here is derived from an EMBL/GenBank/DDBJ whole genome shotgun (WGS) entry which is preliminary data.</text>
</comment>
<evidence type="ECO:0000256" key="4">
    <source>
        <dbReference type="ARBA" id="ARBA00022824"/>
    </source>
</evidence>
<evidence type="ECO:0000256" key="1">
    <source>
        <dbReference type="ARBA" id="ARBA00004173"/>
    </source>
</evidence>
<evidence type="ECO:0000256" key="2">
    <source>
        <dbReference type="ARBA" id="ARBA00004240"/>
    </source>
</evidence>
<name>A0AAN6XM26_9PEZI</name>
<comment type="subcellular location">
    <subcellularLocation>
        <location evidence="2">Endoplasmic reticulum</location>
    </subcellularLocation>
    <subcellularLocation>
        <location evidence="3">Membrane</location>
    </subcellularLocation>
    <subcellularLocation>
        <location evidence="1">Mitochondrion</location>
    </subcellularLocation>
</comment>
<evidence type="ECO:0000256" key="3">
    <source>
        <dbReference type="ARBA" id="ARBA00004370"/>
    </source>
</evidence>
<proteinExistence type="predicted"/>
<dbReference type="AlphaFoldDB" id="A0AAN6XM26"/>
<keyword evidence="5" id="KW-0496">Mitochondrion</keyword>
<protein>
    <submittedName>
        <fullName evidence="7">Uncharacterized protein</fullName>
    </submittedName>
</protein>
<keyword evidence="8" id="KW-1185">Reference proteome</keyword>
<dbReference type="PANTHER" id="PTHR48182:SF2">
    <property type="entry name" value="PROTEIN SERAC1"/>
    <property type="match status" value="1"/>
</dbReference>
<dbReference type="PANTHER" id="PTHR48182">
    <property type="entry name" value="PROTEIN SERAC1"/>
    <property type="match status" value="1"/>
</dbReference>
<evidence type="ECO:0000256" key="5">
    <source>
        <dbReference type="ARBA" id="ARBA00023128"/>
    </source>
</evidence>
<reference evidence="7" key="2">
    <citation type="submission" date="2023-05" db="EMBL/GenBank/DDBJ databases">
        <authorList>
            <consortium name="Lawrence Berkeley National Laboratory"/>
            <person name="Steindorff A."/>
            <person name="Hensen N."/>
            <person name="Bonometti L."/>
            <person name="Westerberg I."/>
            <person name="Brannstrom I.O."/>
            <person name="Guillou S."/>
            <person name="Cros-Aarteil S."/>
            <person name="Calhoun S."/>
            <person name="Haridas S."/>
            <person name="Kuo A."/>
            <person name="Mondo S."/>
            <person name="Pangilinan J."/>
            <person name="Riley R."/>
            <person name="Labutti K."/>
            <person name="Andreopoulos B."/>
            <person name="Lipzen A."/>
            <person name="Chen C."/>
            <person name="Yanf M."/>
            <person name="Daum C."/>
            <person name="Ng V."/>
            <person name="Clum A."/>
            <person name="Ohm R."/>
            <person name="Martin F."/>
            <person name="Silar P."/>
            <person name="Natvig D."/>
            <person name="Lalanne C."/>
            <person name="Gautier V."/>
            <person name="Ament-Velasquez S.L."/>
            <person name="Kruys A."/>
            <person name="Hutchinson M.I."/>
            <person name="Powell A.J."/>
            <person name="Barry K."/>
            <person name="Miller A.N."/>
            <person name="Grigoriev I.V."/>
            <person name="Debuchy R."/>
            <person name="Gladieux P."/>
            <person name="Thoren M.H."/>
            <person name="Johannesson H."/>
        </authorList>
    </citation>
    <scope>NUCLEOTIDE SEQUENCE</scope>
    <source>
        <strain evidence="7">CBS 315.58</strain>
    </source>
</reference>
<gene>
    <name evidence="7" type="ORF">QBC40DRAFT_167527</name>
</gene>
<keyword evidence="4" id="KW-0256">Endoplasmic reticulum</keyword>
<dbReference type="GO" id="GO:0005739">
    <property type="term" value="C:mitochondrion"/>
    <property type="evidence" value="ECO:0007669"/>
    <property type="project" value="UniProtKB-SubCell"/>
</dbReference>
<keyword evidence="6" id="KW-0472">Membrane</keyword>
<sequence>MDAERCAQNLETAKKGFLGLYVVHEPPLDGREEGEKVLDIVLVHGLNGHCVQTWTHPGISWSDWLKGIPQSVFWPTELLPERITNTRIMTYQYGSKALLNTSVATLSDTADDLMLRIQPDEPRQVFFGTPHRGSDAATSFIPVQKITGVVLGKSRFIPLLKTHSDGLREVSDEFRHVAARYALITFYEQDKHPILRKVIVDRVSAMMGMPHENIMVLGGDHSSMCKFLHNDSRFQAVWKAIQSAAKGVGSRRASSAVTDPKIS</sequence>
<evidence type="ECO:0000256" key="6">
    <source>
        <dbReference type="ARBA" id="ARBA00023136"/>
    </source>
</evidence>
<dbReference type="Proteomes" id="UP001303160">
    <property type="component" value="Unassembled WGS sequence"/>
</dbReference>
<dbReference type="EMBL" id="MU863891">
    <property type="protein sequence ID" value="KAK4203134.1"/>
    <property type="molecule type" value="Genomic_DNA"/>
</dbReference>
<evidence type="ECO:0000313" key="8">
    <source>
        <dbReference type="Proteomes" id="UP001303160"/>
    </source>
</evidence>
<reference evidence="7" key="1">
    <citation type="journal article" date="2023" name="Mol. Phylogenet. Evol.">
        <title>Genome-scale phylogeny and comparative genomics of the fungal order Sordariales.</title>
        <authorList>
            <person name="Hensen N."/>
            <person name="Bonometti L."/>
            <person name="Westerberg I."/>
            <person name="Brannstrom I.O."/>
            <person name="Guillou S."/>
            <person name="Cros-Aarteil S."/>
            <person name="Calhoun S."/>
            <person name="Haridas S."/>
            <person name="Kuo A."/>
            <person name="Mondo S."/>
            <person name="Pangilinan J."/>
            <person name="Riley R."/>
            <person name="LaButti K."/>
            <person name="Andreopoulos B."/>
            <person name="Lipzen A."/>
            <person name="Chen C."/>
            <person name="Yan M."/>
            <person name="Daum C."/>
            <person name="Ng V."/>
            <person name="Clum A."/>
            <person name="Steindorff A."/>
            <person name="Ohm R.A."/>
            <person name="Martin F."/>
            <person name="Silar P."/>
            <person name="Natvig D.O."/>
            <person name="Lalanne C."/>
            <person name="Gautier V."/>
            <person name="Ament-Velasquez S.L."/>
            <person name="Kruys A."/>
            <person name="Hutchinson M.I."/>
            <person name="Powell A.J."/>
            <person name="Barry K."/>
            <person name="Miller A.N."/>
            <person name="Grigoriev I.V."/>
            <person name="Debuchy R."/>
            <person name="Gladieux P."/>
            <person name="Hiltunen Thoren M."/>
            <person name="Johannesson H."/>
        </authorList>
    </citation>
    <scope>NUCLEOTIDE SEQUENCE</scope>
    <source>
        <strain evidence="7">CBS 315.58</strain>
    </source>
</reference>
<organism evidence="7 8">
    <name type="scientific">Triangularia verruculosa</name>
    <dbReference type="NCBI Taxonomy" id="2587418"/>
    <lineage>
        <taxon>Eukaryota</taxon>
        <taxon>Fungi</taxon>
        <taxon>Dikarya</taxon>
        <taxon>Ascomycota</taxon>
        <taxon>Pezizomycotina</taxon>
        <taxon>Sordariomycetes</taxon>
        <taxon>Sordariomycetidae</taxon>
        <taxon>Sordariales</taxon>
        <taxon>Podosporaceae</taxon>
        <taxon>Triangularia</taxon>
    </lineage>
</organism>
<evidence type="ECO:0000313" key="7">
    <source>
        <dbReference type="EMBL" id="KAK4203134.1"/>
    </source>
</evidence>
<dbReference type="InterPro" id="IPR052374">
    <property type="entry name" value="SERAC1"/>
</dbReference>
<accession>A0AAN6XM26</accession>
<dbReference type="GO" id="GO:0016020">
    <property type="term" value="C:membrane"/>
    <property type="evidence" value="ECO:0007669"/>
    <property type="project" value="UniProtKB-SubCell"/>
</dbReference>